<keyword evidence="8 9" id="KW-0472">Membrane</keyword>
<evidence type="ECO:0000313" key="12">
    <source>
        <dbReference type="EMBL" id="MFD0966751.1"/>
    </source>
</evidence>
<evidence type="ECO:0000256" key="5">
    <source>
        <dbReference type="ARBA" id="ARBA00022519"/>
    </source>
</evidence>
<proteinExistence type="inferred from homology"/>
<comment type="similarity">
    <text evidence="2">Belongs to the membrane fusion protein (MFP) (TC 8.A.1) family.</text>
</comment>
<evidence type="ECO:0000259" key="11">
    <source>
        <dbReference type="Pfam" id="PF25963"/>
    </source>
</evidence>
<name>A0ABW3I9W3_9PAST</name>
<dbReference type="Gene3D" id="2.40.30.170">
    <property type="match status" value="1"/>
</dbReference>
<sequence length="391" mass="43800">MSEQTKSNFTFSNKKAARRKFLSYFFISLFIITLCVILYWFLYLKNYEETQDAYVNGNQVMISSQIHGNVAQINVDNTHFVRAGDVLLVLDDTDVKLNFEQAQNMLASTVRQIEKLNYTVKQLEAVVHAKETALKQAKEDLNRREHLAKTESINKETLQHARSAVVLAQAELAAAKYQLSSNQALLKEEPLIEQPEVKKAISAVKQGWLNLQRTKILSPVDGYVARRNAQVGQKVAVGSPLMAVVSSQQLWVDANFKETQLTHMRIGQPVKVVFDLYGSDIEFDGKVVGIEMGTGSAFSLLPAQNASGNWIKVVQRVPVRIQLDPEQIKKYPLRLGLSATVKVDISDDSGEVLQSESSASPLLHTEVLQYDQSAVENLIETIIHNNTIQKD</sequence>
<dbReference type="InterPro" id="IPR058634">
    <property type="entry name" value="AaeA-lik-b-barrel"/>
</dbReference>
<evidence type="ECO:0000256" key="2">
    <source>
        <dbReference type="ARBA" id="ARBA00009477"/>
    </source>
</evidence>
<dbReference type="InterPro" id="IPR050739">
    <property type="entry name" value="MFP"/>
</dbReference>
<comment type="caution">
    <text evidence="12">The sequence shown here is derived from an EMBL/GenBank/DDBJ whole genome shotgun (WGS) entry which is preliminary data.</text>
</comment>
<comment type="subcellular location">
    <subcellularLocation>
        <location evidence="1">Cell inner membrane</location>
        <topology evidence="1">Single-pass membrane protein</topology>
    </subcellularLocation>
</comment>
<dbReference type="InterPro" id="IPR005694">
    <property type="entry name" value="MFP_proteobact"/>
</dbReference>
<keyword evidence="6 9" id="KW-0812">Transmembrane</keyword>
<dbReference type="Pfam" id="PF25885">
    <property type="entry name" value="HH_EMRA"/>
    <property type="match status" value="1"/>
</dbReference>
<feature type="transmembrane region" description="Helical" evidence="9">
    <location>
        <begin position="21"/>
        <end position="42"/>
    </location>
</feature>
<dbReference type="InterPro" id="IPR058633">
    <property type="entry name" value="EmrA/FarA_HH"/>
</dbReference>
<dbReference type="InterPro" id="IPR030190">
    <property type="entry name" value="MacA_alpha-hairpin_sf"/>
</dbReference>
<keyword evidence="3" id="KW-0813">Transport</keyword>
<evidence type="ECO:0000256" key="6">
    <source>
        <dbReference type="ARBA" id="ARBA00022692"/>
    </source>
</evidence>
<dbReference type="PANTHER" id="PTHR30386">
    <property type="entry name" value="MEMBRANE FUSION SUBUNIT OF EMRAB-TOLC MULTIDRUG EFFLUX PUMP"/>
    <property type="match status" value="1"/>
</dbReference>
<reference evidence="13" key="1">
    <citation type="journal article" date="2019" name="Int. J. Syst. Evol. Microbiol.">
        <title>The Global Catalogue of Microorganisms (GCM) 10K type strain sequencing project: providing services to taxonomists for standard genome sequencing and annotation.</title>
        <authorList>
            <consortium name="The Broad Institute Genomics Platform"/>
            <consortium name="The Broad Institute Genome Sequencing Center for Infectious Disease"/>
            <person name="Wu L."/>
            <person name="Ma J."/>
        </authorList>
    </citation>
    <scope>NUCLEOTIDE SEQUENCE [LARGE SCALE GENOMIC DNA]</scope>
    <source>
        <strain evidence="13">CCUG 61707</strain>
    </source>
</reference>
<dbReference type="NCBIfam" id="TIGR00998">
    <property type="entry name" value="8a0101"/>
    <property type="match status" value="1"/>
</dbReference>
<dbReference type="PANTHER" id="PTHR30386:SF19">
    <property type="entry name" value="MULTIDRUG EXPORT PROTEIN EMRA-RELATED"/>
    <property type="match status" value="1"/>
</dbReference>
<gene>
    <name evidence="12" type="ORF">ACFQ02_07855</name>
</gene>
<evidence type="ECO:0000256" key="9">
    <source>
        <dbReference type="SAM" id="Phobius"/>
    </source>
</evidence>
<dbReference type="Gene3D" id="6.10.140.1990">
    <property type="match status" value="1"/>
</dbReference>
<dbReference type="EMBL" id="JBHTJN010000012">
    <property type="protein sequence ID" value="MFD0966751.1"/>
    <property type="molecule type" value="Genomic_DNA"/>
</dbReference>
<evidence type="ECO:0000259" key="10">
    <source>
        <dbReference type="Pfam" id="PF25885"/>
    </source>
</evidence>
<feature type="domain" description="p-hydroxybenzoic acid efflux pump subunit AaeA-like beta-barrel" evidence="11">
    <location>
        <begin position="251"/>
        <end position="343"/>
    </location>
</feature>
<accession>A0ABW3I9W3</accession>
<keyword evidence="7 9" id="KW-1133">Transmembrane helix</keyword>
<evidence type="ECO:0000313" key="13">
    <source>
        <dbReference type="Proteomes" id="UP001596996"/>
    </source>
</evidence>
<keyword evidence="4" id="KW-1003">Cell membrane</keyword>
<organism evidence="12 13">
    <name type="scientific">Seminibacterium arietis</name>
    <dbReference type="NCBI Taxonomy" id="1173502"/>
    <lineage>
        <taxon>Bacteria</taxon>
        <taxon>Pseudomonadati</taxon>
        <taxon>Pseudomonadota</taxon>
        <taxon>Gammaproteobacteria</taxon>
        <taxon>Pasteurellales</taxon>
        <taxon>Pasteurellaceae</taxon>
        <taxon>Seminibacterium</taxon>
    </lineage>
</organism>
<dbReference type="Proteomes" id="UP001596996">
    <property type="component" value="Unassembled WGS sequence"/>
</dbReference>
<dbReference type="Pfam" id="PF25963">
    <property type="entry name" value="Beta-barrel_AAEA"/>
    <property type="match status" value="1"/>
</dbReference>
<dbReference type="SUPFAM" id="SSF111369">
    <property type="entry name" value="HlyD-like secretion proteins"/>
    <property type="match status" value="2"/>
</dbReference>
<evidence type="ECO:0000256" key="7">
    <source>
        <dbReference type="ARBA" id="ARBA00022989"/>
    </source>
</evidence>
<evidence type="ECO:0000256" key="3">
    <source>
        <dbReference type="ARBA" id="ARBA00022448"/>
    </source>
</evidence>
<evidence type="ECO:0000256" key="4">
    <source>
        <dbReference type="ARBA" id="ARBA00022475"/>
    </source>
</evidence>
<keyword evidence="5" id="KW-0997">Cell inner membrane</keyword>
<evidence type="ECO:0000256" key="1">
    <source>
        <dbReference type="ARBA" id="ARBA00004377"/>
    </source>
</evidence>
<evidence type="ECO:0000256" key="8">
    <source>
        <dbReference type="ARBA" id="ARBA00023136"/>
    </source>
</evidence>
<keyword evidence="13" id="KW-1185">Reference proteome</keyword>
<protein>
    <submittedName>
        <fullName evidence="12">EmrA/EmrK family multidrug efflux transporter periplasmic adaptor subunit</fullName>
    </submittedName>
</protein>
<dbReference type="RefSeq" id="WP_380821438.1">
    <property type="nucleotide sequence ID" value="NZ_JBHTJN010000012.1"/>
</dbReference>
<feature type="domain" description="Multidrug export protein EmrA/FarA alpha-helical hairpin" evidence="10">
    <location>
        <begin position="93"/>
        <end position="214"/>
    </location>
</feature>